<dbReference type="eggNOG" id="COG1479">
    <property type="taxonomic scope" value="Bacteria"/>
</dbReference>
<accession>A0A1H9XD23</accession>
<name>A0A1H9XD23_BUTFI</name>
<dbReference type="Proteomes" id="UP000182584">
    <property type="component" value="Unassembled WGS sequence"/>
</dbReference>
<evidence type="ECO:0000313" key="1">
    <source>
        <dbReference type="EMBL" id="SES44022.1"/>
    </source>
</evidence>
<sequence>MIAYFGNVKWRRIIMAYEKKSIRDVIEDINSRIIDI</sequence>
<dbReference type="EMBL" id="FOGJ01000059">
    <property type="protein sequence ID" value="SES44022.1"/>
    <property type="molecule type" value="Genomic_DNA"/>
</dbReference>
<organism evidence="1 2">
    <name type="scientific">Butyrivibrio fibrisolvens</name>
    <dbReference type="NCBI Taxonomy" id="831"/>
    <lineage>
        <taxon>Bacteria</taxon>
        <taxon>Bacillati</taxon>
        <taxon>Bacillota</taxon>
        <taxon>Clostridia</taxon>
        <taxon>Lachnospirales</taxon>
        <taxon>Lachnospiraceae</taxon>
        <taxon>Butyrivibrio</taxon>
    </lineage>
</organism>
<proteinExistence type="predicted"/>
<gene>
    <name evidence="1" type="ORF">SAMN04487884_1595</name>
</gene>
<protein>
    <submittedName>
        <fullName evidence="1">Uncharacterized protein</fullName>
    </submittedName>
</protein>
<evidence type="ECO:0000313" key="2">
    <source>
        <dbReference type="Proteomes" id="UP000182584"/>
    </source>
</evidence>
<reference evidence="1 2" key="1">
    <citation type="submission" date="2016-10" db="EMBL/GenBank/DDBJ databases">
        <authorList>
            <person name="de Groot N.N."/>
        </authorList>
    </citation>
    <scope>NUCLEOTIDE SEQUENCE [LARGE SCALE GENOMIC DNA]</scope>
    <source>
        <strain evidence="1 2">AR40</strain>
    </source>
</reference>
<dbReference type="AlphaFoldDB" id="A0A1H9XD23"/>